<reference evidence="1 2" key="1">
    <citation type="submission" date="2018-05" db="EMBL/GenBank/DDBJ databases">
        <title>Genome sequencing and assembly of the regulated plant pathogen Lachnellula willkommii and related sister species for the development of diagnostic species identification markers.</title>
        <authorList>
            <person name="Giroux E."/>
            <person name="Bilodeau G."/>
        </authorList>
    </citation>
    <scope>NUCLEOTIDE SEQUENCE [LARGE SCALE GENOMIC DNA]</scope>
    <source>
        <strain evidence="1 2">CBS 268.59</strain>
    </source>
</reference>
<dbReference type="SUPFAM" id="SSF53474">
    <property type="entry name" value="alpha/beta-Hydrolases"/>
    <property type="match status" value="1"/>
</dbReference>
<gene>
    <name evidence="1" type="ORF">LSUE1_G001862</name>
</gene>
<organism evidence="1 2">
    <name type="scientific">Lachnellula suecica</name>
    <dbReference type="NCBI Taxonomy" id="602035"/>
    <lineage>
        <taxon>Eukaryota</taxon>
        <taxon>Fungi</taxon>
        <taxon>Dikarya</taxon>
        <taxon>Ascomycota</taxon>
        <taxon>Pezizomycotina</taxon>
        <taxon>Leotiomycetes</taxon>
        <taxon>Helotiales</taxon>
        <taxon>Lachnaceae</taxon>
        <taxon>Lachnellula</taxon>
    </lineage>
</organism>
<evidence type="ECO:0008006" key="3">
    <source>
        <dbReference type="Google" id="ProtNLM"/>
    </source>
</evidence>
<dbReference type="AlphaFoldDB" id="A0A8T9CEW4"/>
<dbReference type="InterPro" id="IPR029058">
    <property type="entry name" value="AB_hydrolase_fold"/>
</dbReference>
<dbReference type="Gene3D" id="3.40.50.1820">
    <property type="entry name" value="alpha/beta hydrolase"/>
    <property type="match status" value="1"/>
</dbReference>
<name>A0A8T9CEW4_9HELO</name>
<comment type="caution">
    <text evidence="1">The sequence shown here is derived from an EMBL/GenBank/DDBJ whole genome shotgun (WGS) entry which is preliminary data.</text>
</comment>
<accession>A0A8T9CEW4</accession>
<dbReference type="EMBL" id="QGMK01000116">
    <property type="protein sequence ID" value="TVY84118.1"/>
    <property type="molecule type" value="Genomic_DNA"/>
</dbReference>
<evidence type="ECO:0000313" key="1">
    <source>
        <dbReference type="EMBL" id="TVY84118.1"/>
    </source>
</evidence>
<proteinExistence type="predicted"/>
<keyword evidence="2" id="KW-1185">Reference proteome</keyword>
<protein>
    <recommendedName>
        <fullName evidence="3">AB hydrolase-1 domain-containing protein</fullName>
    </recommendedName>
</protein>
<evidence type="ECO:0000313" key="2">
    <source>
        <dbReference type="Proteomes" id="UP000469558"/>
    </source>
</evidence>
<sequence>MSLQVEIIHQIITGLRAGTISGGGLEGKSFDKVIYTGHSYGSICGNALAATYPSDVDTYVLTGYTGEFILGLVPLAAGIAIPAATVMSRFSDLAVGYLAQSVEPGRVYGLYTVDNVGGYDPYVAQYDFENEGTVAIGELATLFYGVTPADNYTGSVFVITGKQDAIVCNGVLGADCGEGSTSKVADAAKFFPSASDYSYYIPDMTGHSANLHYSAQGSFKMAHDYLAAQGY</sequence>
<dbReference type="OrthoDB" id="190201at2759"/>
<dbReference type="Proteomes" id="UP000469558">
    <property type="component" value="Unassembled WGS sequence"/>
</dbReference>